<comment type="function">
    <text evidence="10">Mediates both low-affinity uptake and efflux of sugar across the plasma membrane.</text>
</comment>
<comment type="similarity">
    <text evidence="2 12">Belongs to the SWEET sugar transporter family.</text>
</comment>
<keyword evidence="9 12" id="KW-0472">Membrane</keyword>
<dbReference type="AlphaFoldDB" id="A0A453A8F1"/>
<feature type="transmembrane region" description="Helical" evidence="12">
    <location>
        <begin position="62"/>
        <end position="85"/>
    </location>
</feature>
<dbReference type="PANTHER" id="PTHR10791">
    <property type="entry name" value="RAG1-ACTIVATING PROTEIN 1"/>
    <property type="match status" value="1"/>
</dbReference>
<evidence type="ECO:0000256" key="10">
    <source>
        <dbReference type="ARBA" id="ARBA00037238"/>
    </source>
</evidence>
<keyword evidence="5 12" id="KW-0762">Sugar transport</keyword>
<comment type="subunit">
    <text evidence="11">Forms homooligomers and/or heterooligomers.</text>
</comment>
<reference evidence="13" key="3">
    <citation type="journal article" date="2017" name="Nature">
        <title>Genome sequence of the progenitor of the wheat D genome Aegilops tauschii.</title>
        <authorList>
            <person name="Luo M.C."/>
            <person name="Gu Y.Q."/>
            <person name="Puiu D."/>
            <person name="Wang H."/>
            <person name="Twardziok S.O."/>
            <person name="Deal K.R."/>
            <person name="Huo N."/>
            <person name="Zhu T."/>
            <person name="Wang L."/>
            <person name="Wang Y."/>
            <person name="McGuire P.E."/>
            <person name="Liu S."/>
            <person name="Long H."/>
            <person name="Ramasamy R.K."/>
            <person name="Rodriguez J.C."/>
            <person name="Van S.L."/>
            <person name="Yuan L."/>
            <person name="Wang Z."/>
            <person name="Xia Z."/>
            <person name="Xiao L."/>
            <person name="Anderson O.D."/>
            <person name="Ouyang S."/>
            <person name="Liang Y."/>
            <person name="Zimin A.V."/>
            <person name="Pertea G."/>
            <person name="Qi P."/>
            <person name="Bennetzen J.L."/>
            <person name="Dai X."/>
            <person name="Dawson M.W."/>
            <person name="Muller H.G."/>
            <person name="Kugler K."/>
            <person name="Rivarola-Duarte L."/>
            <person name="Spannagl M."/>
            <person name="Mayer K.F.X."/>
            <person name="Lu F.H."/>
            <person name="Bevan M.W."/>
            <person name="Leroy P."/>
            <person name="Li P."/>
            <person name="You F.M."/>
            <person name="Sun Q."/>
            <person name="Liu Z."/>
            <person name="Lyons E."/>
            <person name="Wicker T."/>
            <person name="Salzberg S.L."/>
            <person name="Devos K.M."/>
            <person name="Dvorak J."/>
        </authorList>
    </citation>
    <scope>NUCLEOTIDE SEQUENCE [LARGE SCALE GENOMIC DNA]</scope>
    <source>
        <strain evidence="13">cv. AL8/78</strain>
    </source>
</reference>
<sequence length="303" mass="33411">SYIHHFLEAMARFNDSGIKRSTLMVLFVLFLVDDFVIIAVVVAMSEVAAGSSTESAGSSAVAVLGVAGNLIAIINILSPTFTFVIPVWKEGSVGDRMVYGSLLAFVNNVMWAMYAASDSLESKLYFFIVNGVGLVFQICYNILYIYYAEGKKSIQAFILLLASYVVALVMAALVPWMVMTQRWSSTWVGVLAASFGVSIHIASAWDMLMVIKRKEQIIYIDRIITVSFSLAAACIWTVYGFKSATVNLYVLVPNLVGILCTAVQICVYAYLILSRKIRIYSFQTDDAVDYGYEMGKLFALPPV</sequence>
<dbReference type="InterPro" id="IPR047664">
    <property type="entry name" value="SWEET"/>
</dbReference>
<feature type="transmembrane region" description="Helical" evidence="12">
    <location>
        <begin position="251"/>
        <end position="273"/>
    </location>
</feature>
<organism evidence="13 14">
    <name type="scientific">Aegilops tauschii subsp. strangulata</name>
    <name type="common">Goatgrass</name>
    <dbReference type="NCBI Taxonomy" id="200361"/>
    <lineage>
        <taxon>Eukaryota</taxon>
        <taxon>Viridiplantae</taxon>
        <taxon>Streptophyta</taxon>
        <taxon>Embryophyta</taxon>
        <taxon>Tracheophyta</taxon>
        <taxon>Spermatophyta</taxon>
        <taxon>Magnoliopsida</taxon>
        <taxon>Liliopsida</taxon>
        <taxon>Poales</taxon>
        <taxon>Poaceae</taxon>
        <taxon>BOP clade</taxon>
        <taxon>Pooideae</taxon>
        <taxon>Triticodae</taxon>
        <taxon>Triticeae</taxon>
        <taxon>Triticinae</taxon>
        <taxon>Aegilops</taxon>
    </lineage>
</organism>
<feature type="transmembrane region" description="Helical" evidence="12">
    <location>
        <begin position="123"/>
        <end position="144"/>
    </location>
</feature>
<feature type="transmembrane region" description="Helical" evidence="12">
    <location>
        <begin position="184"/>
        <end position="205"/>
    </location>
</feature>
<protein>
    <recommendedName>
        <fullName evidence="12">Bidirectional sugar transporter SWEET</fullName>
    </recommendedName>
</protein>
<feature type="transmembrane region" description="Helical" evidence="12">
    <location>
        <begin position="21"/>
        <end position="42"/>
    </location>
</feature>
<dbReference type="EnsemblPlants" id="AET2Gv20024500.1">
    <property type="protein sequence ID" value="AET2Gv20024500.1"/>
    <property type="gene ID" value="AET2Gv20024500"/>
</dbReference>
<evidence type="ECO:0000256" key="8">
    <source>
        <dbReference type="ARBA" id="ARBA00022989"/>
    </source>
</evidence>
<keyword evidence="4" id="KW-1003">Cell membrane</keyword>
<keyword evidence="8 12" id="KW-1133">Transmembrane helix</keyword>
<feature type="transmembrane region" description="Helical" evidence="12">
    <location>
        <begin position="217"/>
        <end position="239"/>
    </location>
</feature>
<accession>A0A453A8F1</accession>
<evidence type="ECO:0000256" key="12">
    <source>
        <dbReference type="RuleBase" id="RU910715"/>
    </source>
</evidence>
<keyword evidence="3 12" id="KW-0813">Transport</keyword>
<dbReference type="GO" id="GO:0051119">
    <property type="term" value="F:sugar transmembrane transporter activity"/>
    <property type="evidence" value="ECO:0007669"/>
    <property type="project" value="InterPro"/>
</dbReference>
<evidence type="ECO:0000256" key="3">
    <source>
        <dbReference type="ARBA" id="ARBA00022448"/>
    </source>
</evidence>
<evidence type="ECO:0000256" key="1">
    <source>
        <dbReference type="ARBA" id="ARBA00004651"/>
    </source>
</evidence>
<reference evidence="13" key="5">
    <citation type="journal article" date="2021" name="G3 (Bethesda)">
        <title>Aegilops tauschii genome assembly Aet v5.0 features greater sequence contiguity and improved annotation.</title>
        <authorList>
            <person name="Wang L."/>
            <person name="Zhu T."/>
            <person name="Rodriguez J.C."/>
            <person name="Deal K.R."/>
            <person name="Dubcovsky J."/>
            <person name="McGuire P.E."/>
            <person name="Lux T."/>
            <person name="Spannagl M."/>
            <person name="Mayer K.F.X."/>
            <person name="Baldrich P."/>
            <person name="Meyers B.C."/>
            <person name="Huo N."/>
            <person name="Gu Y.Q."/>
            <person name="Zhou H."/>
            <person name="Devos K.M."/>
            <person name="Bennetzen J.L."/>
            <person name="Unver T."/>
            <person name="Budak H."/>
            <person name="Gulick P.J."/>
            <person name="Galiba G."/>
            <person name="Kalapos B."/>
            <person name="Nelson D.R."/>
            <person name="Li P."/>
            <person name="You F.M."/>
            <person name="Luo M.C."/>
            <person name="Dvorak J."/>
        </authorList>
    </citation>
    <scope>NUCLEOTIDE SEQUENCE [LARGE SCALE GENOMIC DNA]</scope>
    <source>
        <strain evidence="13">cv. AL8/78</strain>
    </source>
</reference>
<keyword evidence="6 12" id="KW-0812">Transmembrane</keyword>
<reference evidence="13" key="4">
    <citation type="submission" date="2019-03" db="UniProtKB">
        <authorList>
            <consortium name="EnsemblPlants"/>
        </authorList>
    </citation>
    <scope>IDENTIFICATION</scope>
</reference>
<dbReference type="Proteomes" id="UP000015105">
    <property type="component" value="Chromosome 2D"/>
</dbReference>
<dbReference type="InterPro" id="IPR004316">
    <property type="entry name" value="SWEET_rpt"/>
</dbReference>
<evidence type="ECO:0000256" key="5">
    <source>
        <dbReference type="ARBA" id="ARBA00022597"/>
    </source>
</evidence>
<feature type="transmembrane region" description="Helical" evidence="12">
    <location>
        <begin position="97"/>
        <end position="117"/>
    </location>
</feature>
<evidence type="ECO:0000256" key="4">
    <source>
        <dbReference type="ARBA" id="ARBA00022475"/>
    </source>
</evidence>
<dbReference type="Pfam" id="PF03083">
    <property type="entry name" value="MtN3_slv"/>
    <property type="match status" value="2"/>
</dbReference>
<evidence type="ECO:0000256" key="6">
    <source>
        <dbReference type="ARBA" id="ARBA00022692"/>
    </source>
</evidence>
<dbReference type="PANTHER" id="PTHR10791:SF30">
    <property type="entry name" value="SUGAR TRANSPORTER SWEET1"/>
    <property type="match status" value="1"/>
</dbReference>
<evidence type="ECO:0000313" key="13">
    <source>
        <dbReference type="EnsemblPlants" id="AET2Gv20024500.1"/>
    </source>
</evidence>
<evidence type="ECO:0000313" key="14">
    <source>
        <dbReference type="Proteomes" id="UP000015105"/>
    </source>
</evidence>
<keyword evidence="7" id="KW-0677">Repeat</keyword>
<reference evidence="14" key="1">
    <citation type="journal article" date="2014" name="Science">
        <title>Ancient hybridizations among the ancestral genomes of bread wheat.</title>
        <authorList>
            <consortium name="International Wheat Genome Sequencing Consortium,"/>
            <person name="Marcussen T."/>
            <person name="Sandve S.R."/>
            <person name="Heier L."/>
            <person name="Spannagl M."/>
            <person name="Pfeifer M."/>
            <person name="Jakobsen K.S."/>
            <person name="Wulff B.B."/>
            <person name="Steuernagel B."/>
            <person name="Mayer K.F."/>
            <person name="Olsen O.A."/>
        </authorList>
    </citation>
    <scope>NUCLEOTIDE SEQUENCE [LARGE SCALE GENOMIC DNA]</scope>
    <source>
        <strain evidence="14">cv. AL8/78</strain>
    </source>
</reference>
<feature type="transmembrane region" description="Helical" evidence="12">
    <location>
        <begin position="156"/>
        <end position="178"/>
    </location>
</feature>
<dbReference type="STRING" id="200361.A0A453A8F1"/>
<dbReference type="Gramene" id="AET2Gv20024500.1">
    <property type="protein sequence ID" value="AET2Gv20024500.1"/>
    <property type="gene ID" value="AET2Gv20024500"/>
</dbReference>
<keyword evidence="14" id="KW-1185">Reference proteome</keyword>
<comment type="subcellular location">
    <subcellularLocation>
        <location evidence="1">Cell membrane</location>
        <topology evidence="1">Multi-pass membrane protein</topology>
    </subcellularLocation>
</comment>
<evidence type="ECO:0000256" key="9">
    <source>
        <dbReference type="ARBA" id="ARBA00023136"/>
    </source>
</evidence>
<evidence type="ECO:0000256" key="7">
    <source>
        <dbReference type="ARBA" id="ARBA00022737"/>
    </source>
</evidence>
<evidence type="ECO:0000256" key="11">
    <source>
        <dbReference type="ARBA" id="ARBA00038715"/>
    </source>
</evidence>
<name>A0A453A8F1_AEGTS</name>
<dbReference type="GO" id="GO:0005886">
    <property type="term" value="C:plasma membrane"/>
    <property type="evidence" value="ECO:0007669"/>
    <property type="project" value="UniProtKB-SubCell"/>
</dbReference>
<reference evidence="14" key="2">
    <citation type="journal article" date="2017" name="Nat. Plants">
        <title>The Aegilops tauschii genome reveals multiple impacts of transposons.</title>
        <authorList>
            <person name="Zhao G."/>
            <person name="Zou C."/>
            <person name="Li K."/>
            <person name="Wang K."/>
            <person name="Li T."/>
            <person name="Gao L."/>
            <person name="Zhang X."/>
            <person name="Wang H."/>
            <person name="Yang Z."/>
            <person name="Liu X."/>
            <person name="Jiang W."/>
            <person name="Mao L."/>
            <person name="Kong X."/>
            <person name="Jiao Y."/>
            <person name="Jia J."/>
        </authorList>
    </citation>
    <scope>NUCLEOTIDE SEQUENCE [LARGE SCALE GENOMIC DNA]</scope>
    <source>
        <strain evidence="14">cv. AL8/78</strain>
    </source>
</reference>
<comment type="function">
    <text evidence="12">Mediates both low-affinity uptake and efflux of sugar across the membrane.</text>
</comment>
<dbReference type="Gene3D" id="1.20.1280.290">
    <property type="match status" value="1"/>
</dbReference>
<comment type="caution">
    <text evidence="12">Lacks conserved residue(s) required for the propagation of feature annotation.</text>
</comment>
<proteinExistence type="inferred from homology"/>
<evidence type="ECO:0000256" key="2">
    <source>
        <dbReference type="ARBA" id="ARBA00007809"/>
    </source>
</evidence>